<dbReference type="OrthoDB" id="2472646at2"/>
<protein>
    <submittedName>
        <fullName evidence="2">RNA polymerase subunit sigma</fullName>
    </submittedName>
</protein>
<evidence type="ECO:0000313" key="3">
    <source>
        <dbReference type="Proteomes" id="UP000319432"/>
    </source>
</evidence>
<dbReference type="AlphaFoldDB" id="A0A518V9I3"/>
<dbReference type="EMBL" id="CP033464">
    <property type="protein sequence ID" value="QDX93619.1"/>
    <property type="molecule type" value="Genomic_DNA"/>
</dbReference>
<dbReference type="Pfam" id="PF04545">
    <property type="entry name" value="Sigma70_r4"/>
    <property type="match status" value="1"/>
</dbReference>
<evidence type="ECO:0000313" key="2">
    <source>
        <dbReference type="EMBL" id="QDX93619.1"/>
    </source>
</evidence>
<dbReference type="Proteomes" id="UP000319432">
    <property type="component" value="Chromosome"/>
</dbReference>
<gene>
    <name evidence="2" type="ORF">EEL30_15735</name>
</gene>
<feature type="domain" description="RNA polymerase sigma-70 region 4" evidence="1">
    <location>
        <begin position="64"/>
        <end position="95"/>
    </location>
</feature>
<sequence>MGACAVDIEKGHRNLSVRYALNDRDGVHAILRDIHHLRSSRFERGDYAACDVLIDLAEAIGRAGLTAREKEVLYYVYERDLDVKEAGQLMGISPQKAGLRVRNGLERIAKVYTAWNYGEEAA</sequence>
<dbReference type="InterPro" id="IPR007630">
    <property type="entry name" value="RNA_pol_sigma70_r4"/>
</dbReference>
<dbReference type="InterPro" id="IPR013324">
    <property type="entry name" value="RNA_pol_sigma_r3/r4-like"/>
</dbReference>
<dbReference type="InterPro" id="IPR036388">
    <property type="entry name" value="WH-like_DNA-bd_sf"/>
</dbReference>
<organism evidence="2 3">
    <name type="scientific">Brevibacillus laterosporus</name>
    <name type="common">Bacillus laterosporus</name>
    <dbReference type="NCBI Taxonomy" id="1465"/>
    <lineage>
        <taxon>Bacteria</taxon>
        <taxon>Bacillati</taxon>
        <taxon>Bacillota</taxon>
        <taxon>Bacilli</taxon>
        <taxon>Bacillales</taxon>
        <taxon>Paenibacillaceae</taxon>
        <taxon>Brevibacillus</taxon>
    </lineage>
</organism>
<reference evidence="2 3" key="1">
    <citation type="submission" date="2018-11" db="EMBL/GenBank/DDBJ databases">
        <title>Phylogenetic determinants of toxin gene distribution in genomes of Brevibacillus laterosporus.</title>
        <authorList>
            <person name="Glare T.R."/>
            <person name="Durrant A."/>
            <person name="Berry C."/>
            <person name="Palma L."/>
            <person name="Ormskirk M."/>
            <person name="Cox M.O."/>
        </authorList>
    </citation>
    <scope>NUCLEOTIDE SEQUENCE [LARGE SCALE GENOMIC DNA]</scope>
    <source>
        <strain evidence="2 3">1821L</strain>
    </source>
</reference>
<dbReference type="GO" id="GO:0006352">
    <property type="term" value="P:DNA-templated transcription initiation"/>
    <property type="evidence" value="ECO:0007669"/>
    <property type="project" value="InterPro"/>
</dbReference>
<dbReference type="Gene3D" id="1.10.10.10">
    <property type="entry name" value="Winged helix-like DNA-binding domain superfamily/Winged helix DNA-binding domain"/>
    <property type="match status" value="1"/>
</dbReference>
<name>A0A518V9I3_BRELA</name>
<evidence type="ECO:0000259" key="1">
    <source>
        <dbReference type="Pfam" id="PF04545"/>
    </source>
</evidence>
<proteinExistence type="predicted"/>
<accession>A0A518V9I3</accession>
<keyword evidence="3" id="KW-1185">Reference proteome</keyword>
<dbReference type="SUPFAM" id="SSF88659">
    <property type="entry name" value="Sigma3 and sigma4 domains of RNA polymerase sigma factors"/>
    <property type="match status" value="1"/>
</dbReference>
<dbReference type="GO" id="GO:0003700">
    <property type="term" value="F:DNA-binding transcription factor activity"/>
    <property type="evidence" value="ECO:0007669"/>
    <property type="project" value="InterPro"/>
</dbReference>